<proteinExistence type="inferred from homology"/>
<keyword evidence="7" id="KW-0539">Nucleus</keyword>
<dbReference type="Pfam" id="PF09497">
    <property type="entry name" value="Med12"/>
    <property type="match status" value="1"/>
</dbReference>
<sequence>MSAKTSKVLSWYQSTADKRILRRHKIGPPDVHPQEPRQEEDNLSNERLRKGYQVGATPYEHESLVFNSRSAKLDRLDEAHAKSAALLNFVLHRKGEINANLDKERRKNRETAGAQFVSVDVDRQGNCLLHSQASAKAKERAVWFTDLARGKALSQLAKKVPTIKRREDGLEYLCDYKIPSFRALWYLKVTAALTGSPSNIKQKKSISDLFSAEYKEIFVKAIKDLTNRMWCVNDLSTCPVYKERWLYISNLSKIAFEDGVIERQDFLNELCDIFSDYFVRRIKNEEKLPQLRIYLLFLTQFLRHINNNLILARRLAHMIAMKLRLYKMEYDEQNNTSQVLYSVTKGAEAFTALAQCSAFRPVIHVLIAVLQNIVIDAPAAVIWNKFKVSTTDKLPFILSQLCGSPLDLLPCAIHELPLTPGKAPLQPVPSIMFLCCADSERFAELLKLRTTEIVRRSQAVQDKWSFNQKEQFAFAKLINGCIDVIGILDSTDVFEPNILPAVTTRIFNFHSENWAENVLIRIKLMLHWAVTAEREGSHRAVIVTKVIYNQVLNQQSYMFGPFHMQDIILNYFYTEAPSVGSKYYHQEFASLVTLFIELSRFKLFVHDCFVKELIKSGELDYQRPVMDKYKNENKPIDVISSSLISAQMPLRQTEEHRSEANQRALVLYGMDDARENHKSEMKKIAKEICKIWQKKIYVQFTEGNEVPVCKQSINSQKIIEILARFRTQTYYDQMMICGWCAESFSDMIRDFVFGHSLQMPTSEGLDVICGMFESAQYIYGIFELCEAVTPLLPSAEKVIRSLAADVIPGSMSGQLGYVFVAYISRHWHYFLHSDLAPVITNQ</sequence>
<evidence type="ECO:0000256" key="3">
    <source>
        <dbReference type="ARBA" id="ARBA00022491"/>
    </source>
</evidence>
<feature type="region of interest" description="Disordered" evidence="8">
    <location>
        <begin position="26"/>
        <end position="45"/>
    </location>
</feature>
<dbReference type="OrthoDB" id="20828at2759"/>
<accession>A0A3P7Y1N5</accession>
<comment type="subcellular location">
    <subcellularLocation>
        <location evidence="1">Nucleus</location>
    </subcellularLocation>
</comment>
<keyword evidence="5" id="KW-0010">Activator</keyword>
<evidence type="ECO:0000256" key="5">
    <source>
        <dbReference type="ARBA" id="ARBA00023159"/>
    </source>
</evidence>
<dbReference type="Pfam" id="PF12145">
    <property type="entry name" value="Med12-LCEWAV"/>
    <property type="match status" value="1"/>
</dbReference>
<evidence type="ECO:0000313" key="10">
    <source>
        <dbReference type="EMBL" id="VDO64544.1"/>
    </source>
</evidence>
<evidence type="ECO:0000313" key="11">
    <source>
        <dbReference type="Proteomes" id="UP000050761"/>
    </source>
</evidence>
<protein>
    <submittedName>
        <fullName evidence="12">Med12 domain-containing protein</fullName>
    </submittedName>
</protein>
<dbReference type="AlphaFoldDB" id="A0A183FFU1"/>
<keyword evidence="4" id="KW-0805">Transcription regulation</keyword>
<name>A0A183FFU1_HELPZ</name>
<accession>A0A183FFU1</accession>
<dbReference type="SMART" id="SM01281">
    <property type="entry name" value="Med12"/>
    <property type="match status" value="1"/>
</dbReference>
<dbReference type="PANTHER" id="PTHR46567:SF1">
    <property type="entry name" value="MEDIATOR OF RNA POLYMERASE II TRANSCRIPTION SUBUNIT 12"/>
    <property type="match status" value="1"/>
</dbReference>
<reference evidence="12" key="2">
    <citation type="submission" date="2019-09" db="UniProtKB">
        <authorList>
            <consortium name="WormBaseParasite"/>
        </authorList>
    </citation>
    <scope>IDENTIFICATION</scope>
</reference>
<dbReference type="GO" id="GO:0016592">
    <property type="term" value="C:mediator complex"/>
    <property type="evidence" value="ECO:0007669"/>
    <property type="project" value="InterPro"/>
</dbReference>
<evidence type="ECO:0000256" key="7">
    <source>
        <dbReference type="ARBA" id="ARBA00023242"/>
    </source>
</evidence>
<gene>
    <name evidence="10" type="ORF">HPBE_LOCUS5434</name>
</gene>
<evidence type="ECO:0000313" key="12">
    <source>
        <dbReference type="WBParaSite" id="HPBE_0000543301-mRNA-1"/>
    </source>
</evidence>
<dbReference type="WBParaSite" id="HPBE_0000543301-mRNA-1">
    <property type="protein sequence ID" value="HPBE_0000543301-mRNA-1"/>
    <property type="gene ID" value="HPBE_0000543301"/>
</dbReference>
<evidence type="ECO:0000256" key="8">
    <source>
        <dbReference type="SAM" id="MobiDB-lite"/>
    </source>
</evidence>
<dbReference type="InterPro" id="IPR021990">
    <property type="entry name" value="Mediator_Med12_LCEWAV"/>
</dbReference>
<dbReference type="InterPro" id="IPR019035">
    <property type="entry name" value="Mediator_Med12"/>
</dbReference>
<keyword evidence="3" id="KW-0678">Repressor</keyword>
<dbReference type="Proteomes" id="UP000050761">
    <property type="component" value="Unassembled WGS sequence"/>
</dbReference>
<evidence type="ECO:0000256" key="6">
    <source>
        <dbReference type="ARBA" id="ARBA00023163"/>
    </source>
</evidence>
<evidence type="ECO:0000256" key="1">
    <source>
        <dbReference type="ARBA" id="ARBA00004123"/>
    </source>
</evidence>
<comment type="similarity">
    <text evidence="2">Belongs to the Mediator complex subunit 12 family.</text>
</comment>
<evidence type="ECO:0000259" key="9">
    <source>
        <dbReference type="SMART" id="SM01281"/>
    </source>
</evidence>
<feature type="domain" description="Mediator complex subunit Med12" evidence="9">
    <location>
        <begin position="132"/>
        <end position="188"/>
    </location>
</feature>
<evidence type="ECO:0000256" key="4">
    <source>
        <dbReference type="ARBA" id="ARBA00023015"/>
    </source>
</evidence>
<dbReference type="PANTHER" id="PTHR46567">
    <property type="entry name" value="MEDIATOR OF RNA POLYMERASE II TRANSCRIPTION SUBUNIT 12"/>
    <property type="match status" value="1"/>
</dbReference>
<dbReference type="GO" id="GO:0003712">
    <property type="term" value="F:transcription coregulator activity"/>
    <property type="evidence" value="ECO:0007669"/>
    <property type="project" value="InterPro"/>
</dbReference>
<dbReference type="EMBL" id="UZAH01025469">
    <property type="protein sequence ID" value="VDO64544.1"/>
    <property type="molecule type" value="Genomic_DNA"/>
</dbReference>
<keyword evidence="11" id="KW-1185">Reference proteome</keyword>
<feature type="compositionally biased region" description="Basic and acidic residues" evidence="8">
    <location>
        <begin position="32"/>
        <end position="45"/>
    </location>
</feature>
<evidence type="ECO:0000256" key="2">
    <source>
        <dbReference type="ARBA" id="ARBA00010289"/>
    </source>
</evidence>
<keyword evidence="6" id="KW-0804">Transcription</keyword>
<dbReference type="GO" id="GO:0006357">
    <property type="term" value="P:regulation of transcription by RNA polymerase II"/>
    <property type="evidence" value="ECO:0007669"/>
    <property type="project" value="InterPro"/>
</dbReference>
<reference evidence="10 11" key="1">
    <citation type="submission" date="2018-11" db="EMBL/GenBank/DDBJ databases">
        <authorList>
            <consortium name="Pathogen Informatics"/>
        </authorList>
    </citation>
    <scope>NUCLEOTIDE SEQUENCE [LARGE SCALE GENOMIC DNA]</scope>
</reference>
<organism evidence="11 12">
    <name type="scientific">Heligmosomoides polygyrus</name>
    <name type="common">Parasitic roundworm</name>
    <dbReference type="NCBI Taxonomy" id="6339"/>
    <lineage>
        <taxon>Eukaryota</taxon>
        <taxon>Metazoa</taxon>
        <taxon>Ecdysozoa</taxon>
        <taxon>Nematoda</taxon>
        <taxon>Chromadorea</taxon>
        <taxon>Rhabditida</taxon>
        <taxon>Rhabditina</taxon>
        <taxon>Rhabditomorpha</taxon>
        <taxon>Strongyloidea</taxon>
        <taxon>Heligmosomidae</taxon>
        <taxon>Heligmosomoides</taxon>
    </lineage>
</organism>